<evidence type="ECO:0000313" key="2">
    <source>
        <dbReference type="Proteomes" id="UP001604336"/>
    </source>
</evidence>
<protein>
    <submittedName>
        <fullName evidence="1">Uncharacterized protein</fullName>
    </submittedName>
</protein>
<dbReference type="EMBL" id="JBFOLK010000012">
    <property type="protein sequence ID" value="KAL2471495.1"/>
    <property type="molecule type" value="Genomic_DNA"/>
</dbReference>
<dbReference type="Proteomes" id="UP001604336">
    <property type="component" value="Unassembled WGS sequence"/>
</dbReference>
<sequence>MGRRVVDERETLPLRLLVPSVVPNSTSTVLLVVEVVWDVSSFSPALNTAPVLVAIVLLPNLVSTALLVVEAIGDVTSLLSIVLPVVEVGNDSSSLILVVEVGDNSASLLSIVEVRDDSSSLPPETFRSPSVDV</sequence>
<accession>A0ABD1Q5M8</accession>
<name>A0ABD1Q5M8_9LAMI</name>
<organism evidence="1 2">
    <name type="scientific">Abeliophyllum distichum</name>
    <dbReference type="NCBI Taxonomy" id="126358"/>
    <lineage>
        <taxon>Eukaryota</taxon>
        <taxon>Viridiplantae</taxon>
        <taxon>Streptophyta</taxon>
        <taxon>Embryophyta</taxon>
        <taxon>Tracheophyta</taxon>
        <taxon>Spermatophyta</taxon>
        <taxon>Magnoliopsida</taxon>
        <taxon>eudicotyledons</taxon>
        <taxon>Gunneridae</taxon>
        <taxon>Pentapetalae</taxon>
        <taxon>asterids</taxon>
        <taxon>lamiids</taxon>
        <taxon>Lamiales</taxon>
        <taxon>Oleaceae</taxon>
        <taxon>Forsythieae</taxon>
        <taxon>Abeliophyllum</taxon>
    </lineage>
</organism>
<reference evidence="2" key="1">
    <citation type="submission" date="2024-07" db="EMBL/GenBank/DDBJ databases">
        <title>Two chromosome-level genome assemblies of Korean endemic species Abeliophyllum distichum and Forsythia ovata (Oleaceae).</title>
        <authorList>
            <person name="Jang H."/>
        </authorList>
    </citation>
    <scope>NUCLEOTIDE SEQUENCE [LARGE SCALE GENOMIC DNA]</scope>
</reference>
<comment type="caution">
    <text evidence="1">The sequence shown here is derived from an EMBL/GenBank/DDBJ whole genome shotgun (WGS) entry which is preliminary data.</text>
</comment>
<evidence type="ECO:0000313" key="1">
    <source>
        <dbReference type="EMBL" id="KAL2471495.1"/>
    </source>
</evidence>
<dbReference type="AlphaFoldDB" id="A0ABD1Q5M8"/>
<proteinExistence type="predicted"/>
<gene>
    <name evidence="1" type="ORF">Adt_39631</name>
</gene>
<keyword evidence="2" id="KW-1185">Reference proteome</keyword>